<keyword evidence="5 7" id="KW-0175">Coiled coil</keyword>
<dbReference type="InterPro" id="IPR015943">
    <property type="entry name" value="WD40/YVTN_repeat-like_dom_sf"/>
</dbReference>
<keyword evidence="2 6" id="KW-0853">WD repeat</keyword>
<dbReference type="Gene3D" id="2.130.10.10">
    <property type="entry name" value="YVTN repeat-like/Quinoprotein amine dehydrogenase"/>
    <property type="match status" value="2"/>
</dbReference>
<dbReference type="AlphaFoldDB" id="A0A9N9ABI4"/>
<gene>
    <name evidence="10" type="ORF">POCULU_LOCUS3669</name>
</gene>
<dbReference type="Proteomes" id="UP000789572">
    <property type="component" value="Unassembled WGS sequence"/>
</dbReference>
<feature type="compositionally biased region" description="Low complexity" evidence="8">
    <location>
        <begin position="283"/>
        <end position="298"/>
    </location>
</feature>
<evidence type="ECO:0000256" key="6">
    <source>
        <dbReference type="PROSITE-ProRule" id="PRU00221"/>
    </source>
</evidence>
<dbReference type="OrthoDB" id="727118at2759"/>
<feature type="repeat" description="WD" evidence="6">
    <location>
        <begin position="755"/>
        <end position="787"/>
    </location>
</feature>
<feature type="repeat" description="WD" evidence="6">
    <location>
        <begin position="555"/>
        <end position="593"/>
    </location>
</feature>
<feature type="domain" description="Striatin N-terminal" evidence="9">
    <location>
        <begin position="18"/>
        <end position="159"/>
    </location>
</feature>
<dbReference type="PANTHER" id="PTHR15653">
    <property type="entry name" value="STRIATIN"/>
    <property type="match status" value="1"/>
</dbReference>
<evidence type="ECO:0000256" key="1">
    <source>
        <dbReference type="ARBA" id="ARBA00009616"/>
    </source>
</evidence>
<dbReference type="EMBL" id="CAJVPJ010000419">
    <property type="protein sequence ID" value="CAG8522954.1"/>
    <property type="molecule type" value="Genomic_DNA"/>
</dbReference>
<evidence type="ECO:0000256" key="7">
    <source>
        <dbReference type="SAM" id="Coils"/>
    </source>
</evidence>
<feature type="coiled-coil region" evidence="7">
    <location>
        <begin position="30"/>
        <end position="64"/>
    </location>
</feature>
<feature type="compositionally biased region" description="Basic and acidic residues" evidence="8">
    <location>
        <begin position="363"/>
        <end position="375"/>
    </location>
</feature>
<dbReference type="PROSITE" id="PS00678">
    <property type="entry name" value="WD_REPEATS_1"/>
    <property type="match status" value="2"/>
</dbReference>
<feature type="compositionally biased region" description="Basic and acidic residues" evidence="8">
    <location>
        <begin position="258"/>
        <end position="273"/>
    </location>
</feature>
<dbReference type="InterPro" id="IPR036322">
    <property type="entry name" value="WD40_repeat_dom_sf"/>
</dbReference>
<dbReference type="Gene3D" id="1.20.5.300">
    <property type="match status" value="1"/>
</dbReference>
<evidence type="ECO:0000313" key="10">
    <source>
        <dbReference type="EMBL" id="CAG8522954.1"/>
    </source>
</evidence>
<dbReference type="PROSITE" id="PS50082">
    <property type="entry name" value="WD_REPEATS_2"/>
    <property type="match status" value="5"/>
</dbReference>
<dbReference type="Pfam" id="PF00400">
    <property type="entry name" value="WD40"/>
    <property type="match status" value="5"/>
</dbReference>
<evidence type="ECO:0000256" key="2">
    <source>
        <dbReference type="ARBA" id="ARBA00022574"/>
    </source>
</evidence>
<dbReference type="InterPro" id="IPR051488">
    <property type="entry name" value="WD_repeat_striatin"/>
</dbReference>
<dbReference type="SUPFAM" id="SSF50978">
    <property type="entry name" value="WD40 repeat-like"/>
    <property type="match status" value="1"/>
</dbReference>
<dbReference type="PRINTS" id="PR00320">
    <property type="entry name" value="GPROTEINBRPT"/>
</dbReference>
<evidence type="ECO:0000256" key="4">
    <source>
        <dbReference type="ARBA" id="ARBA00022860"/>
    </source>
</evidence>
<comment type="similarity">
    <text evidence="1">Belongs to the WD repeat striatin family.</text>
</comment>
<keyword evidence="3" id="KW-0677">Repeat</keyword>
<feature type="region of interest" description="Disordered" evidence="8">
    <location>
        <begin position="183"/>
        <end position="324"/>
    </location>
</feature>
<dbReference type="InterPro" id="IPR001680">
    <property type="entry name" value="WD40_rpt"/>
</dbReference>
<dbReference type="InterPro" id="IPR013258">
    <property type="entry name" value="Striatin_N"/>
</dbReference>
<feature type="repeat" description="WD" evidence="6">
    <location>
        <begin position="503"/>
        <end position="544"/>
    </location>
</feature>
<accession>A0A9N9ABI4</accession>
<sequence length="787" mass="88279">MAQTYGQQGQQTQSQEYTLPGVLHFLQSEWRRYERDRNEWEIERAEMKARIALLEGERRGIENMKTDLMRRVKMLEYASKYVAEKSHSNNTVSPPGIATTEVTSSTNVNGIPITGLKQTSRPVSAQYTNIQLTRDQKTRAKSQQLLKNCLQEIEYLTNVATTGISPIPNRSDTVNLNDSAQAFSQQANRSSTIYLGPDPHGTLSHNRNDSREQIRPSRPAPSAPSTIVPPKSSSPPLEQVSTSRKHVNEYEDNWFNATEDRKGKNKAETAKSNDEDEDDYNEEQSTPISSSPFSPSIDETSDTVSTIRGNKDGSNRVGKKEGGYLERGADNEEIVTMYAQKSFNRWREAFGNKISATKKPSRKSAEEEKMEEEQLKKDVQAKFNLSNEKLDKVIRTTRRMNSHDFIEQTSDPQLGELSNAWQDVDDEQGNQAETDQEHVNGVDNKLWKTRATLRSHLDSVRSLSWHRYEPLFVSGSDDGTVKLWDLNETLSPKQYDIKPILTYRGHTLPVTSVVLSTEQSTCYSASMDATIRVWKIPATRELYAPVDPSLNLTAYIGHTDVIWDLRLFPIHDQNSQLLASAAADGTVKIWDTEEVGSPLKSTWNYYGIGHADGLNGGGRPPVPTSIDFVHTDLKKIAVSFQNSIIKIFDIETGQPVVTFKSDKTYDGTASTQINRIICHPTMPQVFSAHEDKYIRGFDINSGDTIFSMSAHLDSVTSLDIDPSGMILISGGHDASIRLWDILSGQTCVQEFMSHRRKSDEGVLCLQYHPTLPWLASGGADSVVKIYN</sequence>
<feature type="compositionally biased region" description="Basic and acidic residues" evidence="8">
    <location>
        <begin position="206"/>
        <end position="215"/>
    </location>
</feature>
<feature type="region of interest" description="Disordered" evidence="8">
    <location>
        <begin position="354"/>
        <end position="375"/>
    </location>
</feature>
<feature type="repeat" description="WD" evidence="6">
    <location>
        <begin position="453"/>
        <end position="487"/>
    </location>
</feature>
<feature type="compositionally biased region" description="Basic and acidic residues" evidence="8">
    <location>
        <begin position="309"/>
        <end position="324"/>
    </location>
</feature>
<dbReference type="GO" id="GO:0005516">
    <property type="term" value="F:calmodulin binding"/>
    <property type="evidence" value="ECO:0007669"/>
    <property type="project" value="UniProtKB-KW"/>
</dbReference>
<comment type="caution">
    <text evidence="10">The sequence shown here is derived from an EMBL/GenBank/DDBJ whole genome shotgun (WGS) entry which is preliminary data.</text>
</comment>
<proteinExistence type="inferred from homology"/>
<dbReference type="PROSITE" id="PS50294">
    <property type="entry name" value="WD_REPEATS_REGION"/>
    <property type="match status" value="5"/>
</dbReference>
<evidence type="ECO:0000256" key="8">
    <source>
        <dbReference type="SAM" id="MobiDB-lite"/>
    </source>
</evidence>
<feature type="compositionally biased region" description="Polar residues" evidence="8">
    <location>
        <begin position="183"/>
        <end position="193"/>
    </location>
</feature>
<dbReference type="InterPro" id="IPR020472">
    <property type="entry name" value="WD40_PAC1"/>
</dbReference>
<feature type="repeat" description="WD" evidence="6">
    <location>
        <begin position="708"/>
        <end position="749"/>
    </location>
</feature>
<keyword evidence="11" id="KW-1185">Reference proteome</keyword>
<reference evidence="10" key="1">
    <citation type="submission" date="2021-06" db="EMBL/GenBank/DDBJ databases">
        <authorList>
            <person name="Kallberg Y."/>
            <person name="Tangrot J."/>
            <person name="Rosling A."/>
        </authorList>
    </citation>
    <scope>NUCLEOTIDE SEQUENCE</scope>
    <source>
        <strain evidence="10">IA702</strain>
    </source>
</reference>
<evidence type="ECO:0000256" key="3">
    <source>
        <dbReference type="ARBA" id="ARBA00022737"/>
    </source>
</evidence>
<dbReference type="SMART" id="SM00320">
    <property type="entry name" value="WD40"/>
    <property type="match status" value="7"/>
</dbReference>
<keyword evidence="4" id="KW-0112">Calmodulin-binding</keyword>
<dbReference type="Pfam" id="PF08232">
    <property type="entry name" value="Striatin"/>
    <property type="match status" value="1"/>
</dbReference>
<dbReference type="PANTHER" id="PTHR15653:SF0">
    <property type="entry name" value="CONNECTOR OF KINASE TO AP-1, ISOFORM E"/>
    <property type="match status" value="1"/>
</dbReference>
<dbReference type="CDD" id="cd00200">
    <property type="entry name" value="WD40"/>
    <property type="match status" value="1"/>
</dbReference>
<name>A0A9N9ABI4_9GLOM</name>
<evidence type="ECO:0000259" key="9">
    <source>
        <dbReference type="Pfam" id="PF08232"/>
    </source>
</evidence>
<protein>
    <submittedName>
        <fullName evidence="10">1082_t:CDS:1</fullName>
    </submittedName>
</protein>
<evidence type="ECO:0000256" key="5">
    <source>
        <dbReference type="ARBA" id="ARBA00023054"/>
    </source>
</evidence>
<dbReference type="InterPro" id="IPR019775">
    <property type="entry name" value="WD40_repeat_CS"/>
</dbReference>
<organism evidence="10 11">
    <name type="scientific">Paraglomus occultum</name>
    <dbReference type="NCBI Taxonomy" id="144539"/>
    <lineage>
        <taxon>Eukaryota</taxon>
        <taxon>Fungi</taxon>
        <taxon>Fungi incertae sedis</taxon>
        <taxon>Mucoromycota</taxon>
        <taxon>Glomeromycotina</taxon>
        <taxon>Glomeromycetes</taxon>
        <taxon>Paraglomerales</taxon>
        <taxon>Paraglomeraceae</taxon>
        <taxon>Paraglomus</taxon>
    </lineage>
</organism>
<evidence type="ECO:0000313" key="11">
    <source>
        <dbReference type="Proteomes" id="UP000789572"/>
    </source>
</evidence>